<dbReference type="InterPro" id="IPR036866">
    <property type="entry name" value="RibonucZ/Hydroxyglut_hydro"/>
</dbReference>
<dbReference type="InterPro" id="IPR051013">
    <property type="entry name" value="MBL_superfamily_lactonases"/>
</dbReference>
<keyword evidence="4" id="KW-0862">Zinc</keyword>
<keyword evidence="2" id="KW-0479">Metal-binding</keyword>
<reference evidence="7" key="1">
    <citation type="submission" date="2023-03" db="EMBL/GenBank/DDBJ databases">
        <title>MT1 and MT2 Draft Genomes of Novel Species.</title>
        <authorList>
            <person name="Venkateswaran K."/>
        </authorList>
    </citation>
    <scope>NUCLEOTIDE SEQUENCE</scope>
    <source>
        <strain evidence="7">F6_8S_P_1A</strain>
    </source>
</reference>
<dbReference type="Pfam" id="PF00753">
    <property type="entry name" value="Lactamase_B"/>
    <property type="match status" value="1"/>
</dbReference>
<comment type="caution">
    <text evidence="7">The sequence shown here is derived from an EMBL/GenBank/DDBJ whole genome shotgun (WGS) entry which is preliminary data.</text>
</comment>
<dbReference type="RefSeq" id="WP_301215942.1">
    <property type="nucleotide sequence ID" value="NZ_JAROCB010000001.1"/>
</dbReference>
<evidence type="ECO:0000313" key="7">
    <source>
        <dbReference type="EMBL" id="MDN4596147.1"/>
    </source>
</evidence>
<proteinExistence type="inferred from homology"/>
<dbReference type="SMART" id="SM00849">
    <property type="entry name" value="Lactamase_B"/>
    <property type="match status" value="1"/>
</dbReference>
<keyword evidence="8" id="KW-1185">Reference proteome</keyword>
<protein>
    <submittedName>
        <fullName evidence="7">MBL fold metallo-hydrolase</fullName>
    </submittedName>
</protein>
<feature type="domain" description="Metallo-beta-lactamase" evidence="6">
    <location>
        <begin position="53"/>
        <end position="266"/>
    </location>
</feature>
<comment type="similarity">
    <text evidence="1">Belongs to the metallo-beta-lactamase superfamily.</text>
</comment>
<evidence type="ECO:0000256" key="2">
    <source>
        <dbReference type="ARBA" id="ARBA00022723"/>
    </source>
</evidence>
<name>A0ABT8IUQ0_9MICO</name>
<dbReference type="Proteomes" id="UP001174210">
    <property type="component" value="Unassembled WGS sequence"/>
</dbReference>
<evidence type="ECO:0000256" key="1">
    <source>
        <dbReference type="ARBA" id="ARBA00007749"/>
    </source>
</evidence>
<evidence type="ECO:0000256" key="5">
    <source>
        <dbReference type="SAM" id="MobiDB-lite"/>
    </source>
</evidence>
<dbReference type="PANTHER" id="PTHR42978:SF3">
    <property type="entry name" value="BLR3078 PROTEIN"/>
    <property type="match status" value="1"/>
</dbReference>
<organism evidence="7 8">
    <name type="scientific">Leifsonia virtsii</name>
    <dbReference type="NCBI Taxonomy" id="3035915"/>
    <lineage>
        <taxon>Bacteria</taxon>
        <taxon>Bacillati</taxon>
        <taxon>Actinomycetota</taxon>
        <taxon>Actinomycetes</taxon>
        <taxon>Micrococcales</taxon>
        <taxon>Microbacteriaceae</taxon>
        <taxon>Leifsonia</taxon>
    </lineage>
</organism>
<gene>
    <name evidence="7" type="ORF">P5G59_03245</name>
</gene>
<dbReference type="PANTHER" id="PTHR42978">
    <property type="entry name" value="QUORUM-QUENCHING LACTONASE YTNP-RELATED-RELATED"/>
    <property type="match status" value="1"/>
</dbReference>
<evidence type="ECO:0000313" key="8">
    <source>
        <dbReference type="Proteomes" id="UP001174210"/>
    </source>
</evidence>
<dbReference type="InterPro" id="IPR001279">
    <property type="entry name" value="Metallo-B-lactamas"/>
</dbReference>
<evidence type="ECO:0000259" key="6">
    <source>
        <dbReference type="SMART" id="SM00849"/>
    </source>
</evidence>
<evidence type="ECO:0000256" key="3">
    <source>
        <dbReference type="ARBA" id="ARBA00022801"/>
    </source>
</evidence>
<dbReference type="SUPFAM" id="SSF56281">
    <property type="entry name" value="Metallo-hydrolase/oxidoreductase"/>
    <property type="match status" value="1"/>
</dbReference>
<feature type="region of interest" description="Disordered" evidence="5">
    <location>
        <begin position="1"/>
        <end position="22"/>
    </location>
</feature>
<dbReference type="Gene3D" id="3.60.15.10">
    <property type="entry name" value="Ribonuclease Z/Hydroxyacylglutathione hydrolase-like"/>
    <property type="match status" value="1"/>
</dbReference>
<sequence length="287" mass="31343">MSTRISAEPWRGPLPEAHPPASLRIHHLPTGTYETRAAFAIRGGSFSDKRQFAASAVLVQHPKGDLLIDAGFGAHVADHIRMLARMERAPFTATRTVAEQLNAAGYDRSRLLGVLVTHVHWDHVSGLDSLRVPIWINRDERRYGAEDAHGAVYRAVSEGLSIHEYTFDGPEYLGFPASHDVFGDGSVVVAKAGGHTLGSVVVFVTLPEGERFAFIGDLTWQLDGVTERLERPWLMRTVADLDVGEVRTNLARTIALSDRTHIVPSHDLRAYAAIPLLSPEPAAGGAR</sequence>
<evidence type="ECO:0000256" key="4">
    <source>
        <dbReference type="ARBA" id="ARBA00022833"/>
    </source>
</evidence>
<accession>A0ABT8IUQ0</accession>
<keyword evidence="3" id="KW-0378">Hydrolase</keyword>
<dbReference type="EMBL" id="JAROCB010000001">
    <property type="protein sequence ID" value="MDN4596147.1"/>
    <property type="molecule type" value="Genomic_DNA"/>
</dbReference>